<dbReference type="Gene3D" id="3.80.10.10">
    <property type="entry name" value="Ribonuclease Inhibitor"/>
    <property type="match status" value="2"/>
</dbReference>
<dbReference type="Proteomes" id="UP000504634">
    <property type="component" value="Unplaced"/>
</dbReference>
<keyword evidence="6" id="KW-1185">Reference proteome</keyword>
<keyword evidence="4" id="KW-1133">Transmembrane helix</keyword>
<name>A0A6J2T103_DROLE</name>
<dbReference type="SMART" id="SM00369">
    <property type="entry name" value="LRR_TYP"/>
    <property type="match status" value="7"/>
</dbReference>
<dbReference type="PRINTS" id="PR00019">
    <property type="entry name" value="LEURICHRPT"/>
</dbReference>
<dbReference type="GeneID" id="115621161"/>
<feature type="signal peptide" evidence="5">
    <location>
        <begin position="1"/>
        <end position="20"/>
    </location>
</feature>
<evidence type="ECO:0000256" key="5">
    <source>
        <dbReference type="SAM" id="SignalP"/>
    </source>
</evidence>
<dbReference type="AlphaFoldDB" id="A0A6J2T103"/>
<accession>A0A6J2T103</accession>
<dbReference type="InterPro" id="IPR003591">
    <property type="entry name" value="Leu-rich_rpt_typical-subtyp"/>
</dbReference>
<sequence length="524" mass="57670">MKHKFLFLLESATLLIICVGVSVKAQHEDIPYQPVTNICETCVCLMRQDANRQLHQTLNCANQNFEHILPQWPKQFVEQTAVEIVVSYSGNNIRVLQMLPALPDPNSKLTLSCRHCGLQQLQAPLFIDVPNVEGLYLSWNELTADALKPDLFRGPFKSTKYEPIALKDLDLSHNRISTLDRKLFEHTPQLAKLNLAYNKLSVLDAPTAMALAGLTNLQRLDLSHNGLVSLPAELFAPTLRNLRSLDLSGNAFGVIPTGLAKLGKTLQQLNLAGNAMTSLSSQSFLGLTALRRLNISDVPTLRSLENGTFAGLYALEQLDCSHNPKLERLDFASLQQSSNLTQLDLSHNALMTLALNTNSSNSSKAVSWPRLRSFKIQGNPWFCSCELMVALEIAGSSPSGDARCDTPYILAGAKLSNLTAEQICNMVIPKKYQIVEDDTPRFLRRRYIILTAIIASIVVVLGLVIGFIVVCVRRRLKGDDYGVQPIRYTSVRGSNLSAFSQIQNGNTITSKFNAVTPATGAANA</sequence>
<proteinExistence type="predicted"/>
<evidence type="ECO:0000256" key="4">
    <source>
        <dbReference type="SAM" id="Phobius"/>
    </source>
</evidence>
<feature type="chain" id="PRO_5027068785" evidence="5">
    <location>
        <begin position="21"/>
        <end position="524"/>
    </location>
</feature>
<dbReference type="PROSITE" id="PS51450">
    <property type="entry name" value="LRR"/>
    <property type="match status" value="4"/>
</dbReference>
<dbReference type="PANTHER" id="PTHR24373">
    <property type="entry name" value="SLIT RELATED LEUCINE-RICH REPEAT NEURONAL PROTEIN"/>
    <property type="match status" value="1"/>
</dbReference>
<reference evidence="7" key="1">
    <citation type="submission" date="2025-08" db="UniProtKB">
        <authorList>
            <consortium name="RefSeq"/>
        </authorList>
    </citation>
    <scope>IDENTIFICATION</scope>
    <source>
        <strain evidence="7">11010-0011.00</strain>
        <tissue evidence="7">Whole body</tissue>
    </source>
</reference>
<keyword evidence="4" id="KW-0472">Membrane</keyword>
<evidence type="ECO:0000256" key="2">
    <source>
        <dbReference type="ARBA" id="ARBA00022729"/>
    </source>
</evidence>
<dbReference type="PANTHER" id="PTHR24373:SF275">
    <property type="entry name" value="TIR DOMAIN-CONTAINING PROTEIN"/>
    <property type="match status" value="1"/>
</dbReference>
<protein>
    <submittedName>
        <fullName evidence="7">Leucine-rich repeat-containing protein 70</fullName>
    </submittedName>
</protein>
<evidence type="ECO:0000256" key="1">
    <source>
        <dbReference type="ARBA" id="ARBA00022614"/>
    </source>
</evidence>
<dbReference type="OrthoDB" id="635273at2759"/>
<keyword evidence="4" id="KW-0812">Transmembrane</keyword>
<dbReference type="InterPro" id="IPR050328">
    <property type="entry name" value="Dev_Immune_Receptor"/>
</dbReference>
<dbReference type="InterPro" id="IPR032675">
    <property type="entry name" value="LRR_dom_sf"/>
</dbReference>
<gene>
    <name evidence="7" type="primary">LOC115621161</name>
</gene>
<keyword evidence="2 5" id="KW-0732">Signal</keyword>
<evidence type="ECO:0000313" key="7">
    <source>
        <dbReference type="RefSeq" id="XP_030370581.1"/>
    </source>
</evidence>
<dbReference type="RefSeq" id="XP_030370581.1">
    <property type="nucleotide sequence ID" value="XM_030514721.1"/>
</dbReference>
<dbReference type="Pfam" id="PF13855">
    <property type="entry name" value="LRR_8"/>
    <property type="match status" value="3"/>
</dbReference>
<keyword evidence="1" id="KW-0433">Leucine-rich repeat</keyword>
<dbReference type="InterPro" id="IPR001611">
    <property type="entry name" value="Leu-rich_rpt"/>
</dbReference>
<dbReference type="SUPFAM" id="SSF52058">
    <property type="entry name" value="L domain-like"/>
    <property type="match status" value="1"/>
</dbReference>
<keyword evidence="3" id="KW-0677">Repeat</keyword>
<evidence type="ECO:0000313" key="6">
    <source>
        <dbReference type="Proteomes" id="UP000504634"/>
    </source>
</evidence>
<evidence type="ECO:0000256" key="3">
    <source>
        <dbReference type="ARBA" id="ARBA00022737"/>
    </source>
</evidence>
<organism evidence="6 7">
    <name type="scientific">Drosophila lebanonensis</name>
    <name type="common">Fruit fly</name>
    <name type="synonym">Scaptodrosophila lebanonensis</name>
    <dbReference type="NCBI Taxonomy" id="7225"/>
    <lineage>
        <taxon>Eukaryota</taxon>
        <taxon>Metazoa</taxon>
        <taxon>Ecdysozoa</taxon>
        <taxon>Arthropoda</taxon>
        <taxon>Hexapoda</taxon>
        <taxon>Insecta</taxon>
        <taxon>Pterygota</taxon>
        <taxon>Neoptera</taxon>
        <taxon>Endopterygota</taxon>
        <taxon>Diptera</taxon>
        <taxon>Brachycera</taxon>
        <taxon>Muscomorpha</taxon>
        <taxon>Ephydroidea</taxon>
        <taxon>Drosophilidae</taxon>
        <taxon>Scaptodrosophila</taxon>
    </lineage>
</organism>
<feature type="transmembrane region" description="Helical" evidence="4">
    <location>
        <begin position="447"/>
        <end position="472"/>
    </location>
</feature>